<dbReference type="RefSeq" id="WP_011357622.1">
    <property type="nucleotide sequence ID" value="NC_007512.1"/>
</dbReference>
<organism evidence="2 3">
    <name type="scientific">Chlorobium luteolum (strain DSM 273 / BCRC 81028 / 2530)</name>
    <name type="common">Pelodictyon luteolum</name>
    <dbReference type="NCBI Taxonomy" id="319225"/>
    <lineage>
        <taxon>Bacteria</taxon>
        <taxon>Pseudomonadati</taxon>
        <taxon>Chlorobiota</taxon>
        <taxon>Chlorobiia</taxon>
        <taxon>Chlorobiales</taxon>
        <taxon>Chlorobiaceae</taxon>
        <taxon>Chlorobium/Pelodictyon group</taxon>
        <taxon>Pelodictyon</taxon>
    </lineage>
</organism>
<dbReference type="eggNOG" id="COG0456">
    <property type="taxonomic scope" value="Bacteria"/>
</dbReference>
<protein>
    <recommendedName>
        <fullName evidence="1">N-acetyltransferase domain-containing protein</fullName>
    </recommendedName>
</protein>
<reference evidence="3" key="1">
    <citation type="submission" date="2005-08" db="EMBL/GenBank/DDBJ databases">
        <title>Complete sequence of Pelodictyon luteolum DSM 273.</title>
        <authorList>
            <consortium name="US DOE Joint Genome Institute"/>
            <person name="Copeland A."/>
            <person name="Lucas S."/>
            <person name="Lapidus A."/>
            <person name="Barry K."/>
            <person name="Detter J.C."/>
            <person name="Glavina T."/>
            <person name="Hammon N."/>
            <person name="Israni S."/>
            <person name="Pitluck S."/>
            <person name="Bryant D."/>
            <person name="Schmutz J."/>
            <person name="Larimer F."/>
            <person name="Land M."/>
            <person name="Kyrpides N."/>
            <person name="Ivanova N."/>
            <person name="Richardson P."/>
        </authorList>
    </citation>
    <scope>NUCLEOTIDE SEQUENCE [LARGE SCALE GENOMIC DNA]</scope>
    <source>
        <strain evidence="3">DSM 273 / BCRC 81028 / 2530</strain>
    </source>
</reference>
<dbReference type="InterPro" id="IPR000182">
    <property type="entry name" value="GNAT_dom"/>
</dbReference>
<dbReference type="HOGENOM" id="CLU_818465_0_0_10"/>
<dbReference type="CDD" id="cd04301">
    <property type="entry name" value="NAT_SF"/>
    <property type="match status" value="1"/>
</dbReference>
<dbReference type="OrthoDB" id="2609247at2"/>
<evidence type="ECO:0000259" key="1">
    <source>
        <dbReference type="PROSITE" id="PS51186"/>
    </source>
</evidence>
<dbReference type="AlphaFoldDB" id="Q3B4I3"/>
<evidence type="ECO:0000313" key="2">
    <source>
        <dbReference type="EMBL" id="ABB23748.1"/>
    </source>
</evidence>
<dbReference type="Proteomes" id="UP000002709">
    <property type="component" value="Chromosome"/>
</dbReference>
<keyword evidence="3" id="KW-1185">Reference proteome</keyword>
<dbReference type="SUPFAM" id="SSF55729">
    <property type="entry name" value="Acyl-CoA N-acyltransferases (Nat)"/>
    <property type="match status" value="1"/>
</dbReference>
<dbReference type="STRING" id="319225.Plut_0884"/>
<accession>Q3B4I3</accession>
<sequence>MSSSFSPGSWEHLFATPYSHSASITVEGLKSGELPEVSSLTFKSCRKLLEKAIEGLQDNGDVLALVARADGRPVGLVLADTMQPRDEGTGTGQKGLLLRSVFINLLWQHKGIGKLLMAALETAARDSGYLSIRTEYTPKLDSFEVFERLLASAGWGSPQQFMEESLSWVKDMADADWLKRVPQLPMEYGLIAFDQLTDADREDLQVRLQAGDIPQGLSPFAEEEHLVPELSVGLRHDRKIVAWMSLLRSQVVPDALCYRSLYVDPALRTANGLGPIVVAEAFRRHAASPIAEERPKGIFNTHHTATKQMNFVRKRLLPCCFETYALRSSRLDLQQSSSA</sequence>
<dbReference type="PROSITE" id="PS51186">
    <property type="entry name" value="GNAT"/>
    <property type="match status" value="1"/>
</dbReference>
<feature type="domain" description="N-acetyltransferase" evidence="1">
    <location>
        <begin position="24"/>
        <end position="173"/>
    </location>
</feature>
<dbReference type="KEGG" id="plt:Plut_0884"/>
<proteinExistence type="predicted"/>
<dbReference type="Pfam" id="PF00583">
    <property type="entry name" value="Acetyltransf_1"/>
    <property type="match status" value="1"/>
</dbReference>
<dbReference type="Gene3D" id="3.40.630.30">
    <property type="match status" value="1"/>
</dbReference>
<evidence type="ECO:0000313" key="3">
    <source>
        <dbReference type="Proteomes" id="UP000002709"/>
    </source>
</evidence>
<name>Q3B4I3_CHLL3</name>
<dbReference type="InterPro" id="IPR016181">
    <property type="entry name" value="Acyl_CoA_acyltransferase"/>
</dbReference>
<dbReference type="GO" id="GO:0016747">
    <property type="term" value="F:acyltransferase activity, transferring groups other than amino-acyl groups"/>
    <property type="evidence" value="ECO:0007669"/>
    <property type="project" value="InterPro"/>
</dbReference>
<dbReference type="EMBL" id="CP000096">
    <property type="protein sequence ID" value="ABB23748.1"/>
    <property type="molecule type" value="Genomic_DNA"/>
</dbReference>
<gene>
    <name evidence="2" type="ordered locus">Plut_0884</name>
</gene>